<dbReference type="KEGG" id="hru:Halru_0230"/>
<dbReference type="Gene3D" id="3.40.720.10">
    <property type="entry name" value="Alkaline Phosphatase, subunit A"/>
    <property type="match status" value="2"/>
</dbReference>
<evidence type="ECO:0000313" key="2">
    <source>
        <dbReference type="EMBL" id="AGB14876.1"/>
    </source>
</evidence>
<dbReference type="STRING" id="797302.Halru_0230"/>
<dbReference type="InterPro" id="IPR002591">
    <property type="entry name" value="Phosphodiest/P_Trfase"/>
</dbReference>
<evidence type="ECO:0000256" key="1">
    <source>
        <dbReference type="SAM" id="MobiDB-lite"/>
    </source>
</evidence>
<sequence>MGRIVVIGLDGFHDEVLQFTPHIDSLFTDNPSGALTSTAPPVTAPAWASFQTGKNQGKHGLYDFVEFDDSMEATIRDGRSLRSRTVYERLDGAGYECFLYNLPFSNPARIDGDVVPSWLDSDSQPPTPADLYDRYDIERPWYPSFDGGTSENVETMRKSVEHNCEQFLQVLSADEHDFYFQLVSETDWLQHEAYFDLFERPDSDVGAAARAVLTAVDEHVARITDELDEDDRLLLLSDHGFTGYDRQFYVNDWLAEEGYLTFGETNIGSKDDGDTSVNVGRVGRFLFRQEWLHPVLRPLRRAVENVSSADLSVERGIDLDDSVAVCHSNDERAIRLADRLDDDERRQLRDEIVAKLNDEPGIEATDGEELYAGPYAEEAGDIIYSATASAVWRGPAGVVWRDSRKANHDPHGIVAGIGFDGTDAADLDASLVDVTPTILAAAGCAIPTDVDGEPIAALLADDPDFTEPAPYDVDAADTDADSGPNTDAEQRLKDLGYL</sequence>
<feature type="region of interest" description="Disordered" evidence="1">
    <location>
        <begin position="461"/>
        <end position="498"/>
    </location>
</feature>
<name>L0I9H3_HALRX</name>
<evidence type="ECO:0000313" key="3">
    <source>
        <dbReference type="Proteomes" id="UP000010846"/>
    </source>
</evidence>
<dbReference type="InterPro" id="IPR017850">
    <property type="entry name" value="Alkaline_phosphatase_core_sf"/>
</dbReference>
<dbReference type="OrthoDB" id="198670at2157"/>
<reference evidence="2" key="1">
    <citation type="submission" date="2011-09" db="EMBL/GenBank/DDBJ databases">
        <title>Complete sequence of Halovivax ruber XH-70.</title>
        <authorList>
            <consortium name="US DOE Joint Genome Institute"/>
            <person name="Lucas S."/>
            <person name="Han J."/>
            <person name="Lapidus A."/>
            <person name="Cheng J.-F."/>
            <person name="Goodwin L."/>
            <person name="Pitluck S."/>
            <person name="Peters L."/>
            <person name="Mikhailova N."/>
            <person name="Davenport K."/>
            <person name="Detter J.C."/>
            <person name="Han C."/>
            <person name="Tapia R."/>
            <person name="Land M."/>
            <person name="Hauser L."/>
            <person name="Kyrpides N."/>
            <person name="Ivanova N."/>
            <person name="Pagani I."/>
            <person name="Sproer C."/>
            <person name="Anderson I."/>
            <person name="Woyke T."/>
        </authorList>
    </citation>
    <scope>NUCLEOTIDE SEQUENCE</scope>
    <source>
        <strain evidence="2">XH-70</strain>
    </source>
</reference>
<gene>
    <name evidence="2" type="ordered locus">Halru_0230</name>
</gene>
<proteinExistence type="predicted"/>
<dbReference type="SUPFAM" id="SSF53649">
    <property type="entry name" value="Alkaline phosphatase-like"/>
    <property type="match status" value="1"/>
</dbReference>
<accession>L0I9H3</accession>
<dbReference type="Pfam" id="PF01663">
    <property type="entry name" value="Phosphodiest"/>
    <property type="match status" value="1"/>
</dbReference>
<keyword evidence="3" id="KW-1185">Reference proteome</keyword>
<dbReference type="PANTHER" id="PTHR10151">
    <property type="entry name" value="ECTONUCLEOTIDE PYROPHOSPHATASE/PHOSPHODIESTERASE"/>
    <property type="match status" value="1"/>
</dbReference>
<feature type="compositionally biased region" description="Basic and acidic residues" evidence="1">
    <location>
        <begin position="488"/>
        <end position="498"/>
    </location>
</feature>
<dbReference type="GO" id="GO:0016787">
    <property type="term" value="F:hydrolase activity"/>
    <property type="evidence" value="ECO:0007669"/>
    <property type="project" value="UniProtKB-ARBA"/>
</dbReference>
<dbReference type="Proteomes" id="UP000010846">
    <property type="component" value="Chromosome"/>
</dbReference>
<dbReference type="eggNOG" id="arCOG01377">
    <property type="taxonomic scope" value="Archaea"/>
</dbReference>
<dbReference type="RefSeq" id="WP_015299572.1">
    <property type="nucleotide sequence ID" value="NC_019964.1"/>
</dbReference>
<dbReference type="AlphaFoldDB" id="L0I9H3"/>
<organism evidence="2 3">
    <name type="scientific">Halovivax ruber (strain DSM 18193 / JCM 13892 / XH-70)</name>
    <dbReference type="NCBI Taxonomy" id="797302"/>
    <lineage>
        <taxon>Archaea</taxon>
        <taxon>Methanobacteriati</taxon>
        <taxon>Methanobacteriota</taxon>
        <taxon>Stenosarchaea group</taxon>
        <taxon>Halobacteria</taxon>
        <taxon>Halobacteriales</taxon>
        <taxon>Natrialbaceae</taxon>
        <taxon>Halovivax</taxon>
    </lineage>
</organism>
<dbReference type="PANTHER" id="PTHR10151:SF120">
    <property type="entry name" value="BIS(5'-ADENOSYL)-TRIPHOSPHATASE"/>
    <property type="match status" value="1"/>
</dbReference>
<dbReference type="GeneID" id="14377895"/>
<dbReference type="HOGENOM" id="CLU_024306_0_0_2"/>
<protein>
    <recommendedName>
        <fullName evidence="4">AP superfamily protein</fullName>
    </recommendedName>
</protein>
<evidence type="ECO:0008006" key="4">
    <source>
        <dbReference type="Google" id="ProtNLM"/>
    </source>
</evidence>
<dbReference type="EMBL" id="CP003050">
    <property type="protein sequence ID" value="AGB14876.1"/>
    <property type="molecule type" value="Genomic_DNA"/>
</dbReference>